<dbReference type="Proteomes" id="UP000029622">
    <property type="component" value="Unassembled WGS sequence"/>
</dbReference>
<dbReference type="EMBL" id="AZTB01000098">
    <property type="protein sequence ID" value="KGG79484.1"/>
    <property type="molecule type" value="Genomic_DNA"/>
</dbReference>
<comment type="caution">
    <text evidence="5">The sequence shown here is derived from an EMBL/GenBank/DDBJ whole genome shotgun (WGS) entry which is preliminary data.</text>
</comment>
<evidence type="ECO:0000256" key="2">
    <source>
        <dbReference type="ARBA" id="ARBA00022722"/>
    </source>
</evidence>
<dbReference type="NCBIfam" id="NF047751">
    <property type="entry name" value="HepT_toxin"/>
    <property type="match status" value="1"/>
</dbReference>
<dbReference type="AlphaFoldDB" id="A0A096CSI3"/>
<accession>A0A096CSI3</accession>
<keyword evidence="1" id="KW-1277">Toxin-antitoxin system</keyword>
<dbReference type="RefSeq" id="WP_035165052.1">
    <property type="nucleotide sequence ID" value="NZ_AZTB01000098.1"/>
</dbReference>
<dbReference type="InterPro" id="IPR008201">
    <property type="entry name" value="HepT-like"/>
</dbReference>
<dbReference type="STRING" id="1156417.Y919_11765"/>
<reference evidence="5 6" key="1">
    <citation type="submission" date="2013-12" db="EMBL/GenBank/DDBJ databases">
        <title>Draft genome sequence of Caloranaerobacter sp. H53214.</title>
        <authorList>
            <person name="Jiang L.J."/>
            <person name="Shao Z.Z."/>
            <person name="Long M.N."/>
        </authorList>
    </citation>
    <scope>NUCLEOTIDE SEQUENCE [LARGE SCALE GENOMIC DNA]</scope>
    <source>
        <strain evidence="5 6">H53214</strain>
    </source>
</reference>
<dbReference type="GO" id="GO:0004540">
    <property type="term" value="F:RNA nuclease activity"/>
    <property type="evidence" value="ECO:0007669"/>
    <property type="project" value="InterPro"/>
</dbReference>
<keyword evidence="2" id="KW-0540">Nuclease</keyword>
<comment type="similarity">
    <text evidence="4">Belongs to the HepT RNase toxin family.</text>
</comment>
<evidence type="ECO:0000256" key="1">
    <source>
        <dbReference type="ARBA" id="ARBA00022649"/>
    </source>
</evidence>
<evidence type="ECO:0008006" key="7">
    <source>
        <dbReference type="Google" id="ProtNLM"/>
    </source>
</evidence>
<gene>
    <name evidence="5" type="ORF">Y919_11765</name>
</gene>
<name>A0A096CSI3_9FIRM</name>
<evidence type="ECO:0000256" key="4">
    <source>
        <dbReference type="ARBA" id="ARBA00024207"/>
    </source>
</evidence>
<evidence type="ECO:0000256" key="3">
    <source>
        <dbReference type="ARBA" id="ARBA00022801"/>
    </source>
</evidence>
<dbReference type="GO" id="GO:0016787">
    <property type="term" value="F:hydrolase activity"/>
    <property type="evidence" value="ECO:0007669"/>
    <property type="project" value="UniProtKB-KW"/>
</dbReference>
<dbReference type="InterPro" id="IPR052379">
    <property type="entry name" value="Type_VII_TA_RNase"/>
</dbReference>
<dbReference type="InterPro" id="IPR037038">
    <property type="entry name" value="HepT-like_sf"/>
</dbReference>
<protein>
    <recommendedName>
        <fullName evidence="7">DUF86 domain-containing protein</fullName>
    </recommendedName>
</protein>
<evidence type="ECO:0000313" key="6">
    <source>
        <dbReference type="Proteomes" id="UP000029622"/>
    </source>
</evidence>
<evidence type="ECO:0000313" key="5">
    <source>
        <dbReference type="EMBL" id="KGG79484.1"/>
    </source>
</evidence>
<proteinExistence type="inferred from homology"/>
<organism evidence="5 6">
    <name type="scientific">Caloranaerobacter azorensis H53214</name>
    <dbReference type="NCBI Taxonomy" id="1156417"/>
    <lineage>
        <taxon>Bacteria</taxon>
        <taxon>Bacillati</taxon>
        <taxon>Bacillota</taxon>
        <taxon>Tissierellia</taxon>
        <taxon>Tissierellales</taxon>
        <taxon>Thermohalobacteraceae</taxon>
        <taxon>Caloranaerobacter</taxon>
    </lineage>
</organism>
<keyword evidence="3" id="KW-0378">Hydrolase</keyword>
<dbReference type="Pfam" id="PF01934">
    <property type="entry name" value="HepT-like"/>
    <property type="match status" value="1"/>
</dbReference>
<dbReference type="PANTHER" id="PTHR33397">
    <property type="entry name" value="UPF0331 PROTEIN YUTE"/>
    <property type="match status" value="1"/>
</dbReference>
<dbReference type="PANTHER" id="PTHR33397:SF5">
    <property type="entry name" value="RNASE YUTE-RELATED"/>
    <property type="match status" value="1"/>
</dbReference>
<dbReference type="Gene3D" id="1.20.120.580">
    <property type="entry name" value="bsu32300-like"/>
    <property type="match status" value="1"/>
</dbReference>
<sequence>MVKRDVIKERLNQLITSLEKIKRYQNLSLEGFLEDDIAQDVVEYNLFIAINMIIDMVMHIVTDERLGYAKTFGEAFEILHKKGYISREELDTYRSMVGLRNILSHEYIKINKKLVYDVMQNKLDDLKKFIFFINDNFM</sequence>
<dbReference type="GO" id="GO:0110001">
    <property type="term" value="C:toxin-antitoxin complex"/>
    <property type="evidence" value="ECO:0007669"/>
    <property type="project" value="InterPro"/>
</dbReference>